<dbReference type="EMBL" id="LROM01000138">
    <property type="protein sequence ID" value="OEZ94060.1"/>
    <property type="molecule type" value="Genomic_DNA"/>
</dbReference>
<dbReference type="AlphaFoldDB" id="A0A1E7WBQ6"/>
<dbReference type="Proteomes" id="UP000175989">
    <property type="component" value="Unassembled WGS sequence"/>
</dbReference>
<evidence type="ECO:0000256" key="1">
    <source>
        <dbReference type="SAM" id="Phobius"/>
    </source>
</evidence>
<comment type="caution">
    <text evidence="2">The sequence shown here is derived from an EMBL/GenBank/DDBJ whole genome shotgun (WGS) entry which is preliminary data.</text>
</comment>
<sequence>MQTILIYYKMNENYSHQFQSDWGNIMASTEITSMLNCGLIAALAALCLYLASSRQRLWPAARARAYFLRWLSVPLLTGALATVAEAAGFWAGLVIVLISMAAVLLVVPSIDLWLQRGKPQRA</sequence>
<feature type="transmembrane region" description="Helical" evidence="1">
    <location>
        <begin position="63"/>
        <end position="83"/>
    </location>
</feature>
<feature type="transmembrane region" description="Helical" evidence="1">
    <location>
        <begin position="31"/>
        <end position="51"/>
    </location>
</feature>
<feature type="transmembrane region" description="Helical" evidence="1">
    <location>
        <begin position="89"/>
        <end position="114"/>
    </location>
</feature>
<keyword evidence="1" id="KW-0472">Membrane</keyword>
<reference evidence="3" key="1">
    <citation type="journal article" date="2016" name="Front. Microbiol.">
        <title>Molecular Keys to the Janthinobacterium and Duganella spp. Interaction with the Plant Pathogen Fusarium graminearum.</title>
        <authorList>
            <person name="Haack F.S."/>
            <person name="Poehlein A."/>
            <person name="Kroger C."/>
            <person name="Voigt C.A."/>
            <person name="Piepenbring M."/>
            <person name="Bode H.B."/>
            <person name="Daniel R."/>
            <person name="Schafer W."/>
            <person name="Streit W.R."/>
        </authorList>
    </citation>
    <scope>NUCLEOTIDE SEQUENCE [LARGE SCALE GENOMIC DNA]</scope>
    <source>
        <strain evidence="3">T54</strain>
    </source>
</reference>
<name>A0A1E7WBQ6_9BURK</name>
<keyword evidence="3" id="KW-1185">Reference proteome</keyword>
<protein>
    <submittedName>
        <fullName evidence="2">Uncharacterized protein</fullName>
    </submittedName>
</protein>
<proteinExistence type="predicted"/>
<organism evidence="2 3">
    <name type="scientific">Duganella phyllosphaerae</name>
    <dbReference type="NCBI Taxonomy" id="762836"/>
    <lineage>
        <taxon>Bacteria</taxon>
        <taxon>Pseudomonadati</taxon>
        <taxon>Pseudomonadota</taxon>
        <taxon>Betaproteobacteria</taxon>
        <taxon>Burkholderiales</taxon>
        <taxon>Oxalobacteraceae</taxon>
        <taxon>Telluria group</taxon>
        <taxon>Duganella</taxon>
    </lineage>
</organism>
<dbReference type="PATRIC" id="fig|762836.4.peg.4847"/>
<accession>A0A1E7WBQ6</accession>
<evidence type="ECO:0000313" key="2">
    <source>
        <dbReference type="EMBL" id="OEZ94060.1"/>
    </source>
</evidence>
<keyword evidence="1" id="KW-1133">Transmembrane helix</keyword>
<evidence type="ECO:0000313" key="3">
    <source>
        <dbReference type="Proteomes" id="UP000175989"/>
    </source>
</evidence>
<gene>
    <name evidence="2" type="ORF">DUPY_47130</name>
</gene>
<keyword evidence="1" id="KW-0812">Transmembrane</keyword>